<dbReference type="Proteomes" id="UP001158049">
    <property type="component" value="Unassembled WGS sequence"/>
</dbReference>
<evidence type="ECO:0000256" key="2">
    <source>
        <dbReference type="ARBA" id="ARBA00004496"/>
    </source>
</evidence>
<evidence type="ECO:0000256" key="10">
    <source>
        <dbReference type="ARBA" id="ARBA00029605"/>
    </source>
</evidence>
<reference evidence="13 14" key="1">
    <citation type="submission" date="2017-05" db="EMBL/GenBank/DDBJ databases">
        <authorList>
            <person name="Varghese N."/>
            <person name="Submissions S."/>
        </authorList>
    </citation>
    <scope>NUCLEOTIDE SEQUENCE [LARGE SCALE GENOMIC DNA]</scope>
    <source>
        <strain evidence="13 14">DSM 26001</strain>
    </source>
</reference>
<dbReference type="InterPro" id="IPR005944">
    <property type="entry name" value="Pro_iminopeptidase"/>
</dbReference>
<comment type="caution">
    <text evidence="13">The sequence shown here is derived from an EMBL/GenBank/DDBJ whole genome shotgun (WGS) entry which is preliminary data.</text>
</comment>
<keyword evidence="7 11" id="KW-0963">Cytoplasm</keyword>
<evidence type="ECO:0000313" key="13">
    <source>
        <dbReference type="EMBL" id="SMP73539.1"/>
    </source>
</evidence>
<organism evidence="13 14">
    <name type="scientific">Noviherbaspirillum suwonense</name>
    <dbReference type="NCBI Taxonomy" id="1224511"/>
    <lineage>
        <taxon>Bacteria</taxon>
        <taxon>Pseudomonadati</taxon>
        <taxon>Pseudomonadota</taxon>
        <taxon>Betaproteobacteria</taxon>
        <taxon>Burkholderiales</taxon>
        <taxon>Oxalobacteraceae</taxon>
        <taxon>Noviherbaspirillum</taxon>
    </lineage>
</organism>
<name>A0ABY1QKI3_9BURK</name>
<dbReference type="Gene3D" id="3.40.50.1820">
    <property type="entry name" value="alpha/beta hydrolase"/>
    <property type="match status" value="1"/>
</dbReference>
<comment type="subcellular location">
    <subcellularLocation>
        <location evidence="2 11">Cytoplasm</location>
    </subcellularLocation>
</comment>
<dbReference type="InterPro" id="IPR002410">
    <property type="entry name" value="Peptidase_S33"/>
</dbReference>
<evidence type="ECO:0000259" key="12">
    <source>
        <dbReference type="Pfam" id="PF00561"/>
    </source>
</evidence>
<evidence type="ECO:0000313" key="14">
    <source>
        <dbReference type="Proteomes" id="UP001158049"/>
    </source>
</evidence>
<comment type="catalytic activity">
    <reaction evidence="1 11">
        <text>Release of N-terminal proline from a peptide.</text>
        <dbReference type="EC" id="3.4.11.5"/>
    </reaction>
</comment>
<accession>A0ABY1QKI3</accession>
<dbReference type="EC" id="3.4.11.5" evidence="4 11"/>
<evidence type="ECO:0000256" key="8">
    <source>
        <dbReference type="ARBA" id="ARBA00022670"/>
    </source>
</evidence>
<dbReference type="InterPro" id="IPR000073">
    <property type="entry name" value="AB_hydrolase_1"/>
</dbReference>
<proteinExistence type="inferred from homology"/>
<keyword evidence="9 11" id="KW-0378">Hydrolase</keyword>
<sequence length="322" mass="34605">MSPDQLAHAPAPFDEGRLDAGDGHLTWYAQYGNPQGMPLFWLHGGPGSGSGLRHLALFDLARYRLVLADQRGCGRSLPPGALRHNDTDLLIADIERLRAHLRLARIVVGGGSWGAALALLYAARHRTRVDALLLRAPFLASAAEIDAFFAPRPDLQDGAWQEFAALAPPSERGSLLPWLARQLASAGHAQCARIARGWHVYEQLRESGAVPAQPVVDDALIARYRIQAHYLLHACFVGKDGVQAAARALGGMPAAILHGGADRVCPPDNARLLQRCLPASRVRIVAGAGHAPFHPGMASALMEAQDCYARNAHFEGWDSGHG</sequence>
<evidence type="ECO:0000256" key="4">
    <source>
        <dbReference type="ARBA" id="ARBA00012568"/>
    </source>
</evidence>
<dbReference type="PIRSF" id="PIRSF006431">
    <property type="entry name" value="Pept_S33"/>
    <property type="match status" value="1"/>
</dbReference>
<dbReference type="GO" id="GO:0004177">
    <property type="term" value="F:aminopeptidase activity"/>
    <property type="evidence" value="ECO:0007669"/>
    <property type="project" value="UniProtKB-KW"/>
</dbReference>
<dbReference type="SUPFAM" id="SSF53474">
    <property type="entry name" value="alpha/beta-Hydrolases"/>
    <property type="match status" value="1"/>
</dbReference>
<evidence type="ECO:0000256" key="3">
    <source>
        <dbReference type="ARBA" id="ARBA00010088"/>
    </source>
</evidence>
<gene>
    <name evidence="13" type="ORF">SAMN06295970_119105</name>
</gene>
<dbReference type="PRINTS" id="PR00793">
    <property type="entry name" value="PROAMNOPTASE"/>
</dbReference>
<keyword evidence="8 11" id="KW-0645">Protease</keyword>
<keyword evidence="14" id="KW-1185">Reference proteome</keyword>
<evidence type="ECO:0000256" key="7">
    <source>
        <dbReference type="ARBA" id="ARBA00022490"/>
    </source>
</evidence>
<protein>
    <recommendedName>
        <fullName evidence="5 11">Proline iminopeptidase</fullName>
        <shortName evidence="11">PIP</shortName>
        <ecNumber evidence="4 11">3.4.11.5</ecNumber>
    </recommendedName>
    <alternativeName>
        <fullName evidence="10 11">Prolyl aminopeptidase</fullName>
    </alternativeName>
</protein>
<evidence type="ECO:0000256" key="1">
    <source>
        <dbReference type="ARBA" id="ARBA00001585"/>
    </source>
</evidence>
<dbReference type="InterPro" id="IPR029058">
    <property type="entry name" value="AB_hydrolase_fold"/>
</dbReference>
<comment type="similarity">
    <text evidence="3 11">Belongs to the peptidase S33 family.</text>
</comment>
<evidence type="ECO:0000256" key="11">
    <source>
        <dbReference type="PIRNR" id="PIRNR006431"/>
    </source>
</evidence>
<keyword evidence="6 11" id="KW-0031">Aminopeptidase</keyword>
<dbReference type="PANTHER" id="PTHR43722:SF1">
    <property type="entry name" value="PROLINE IMINOPEPTIDASE"/>
    <property type="match status" value="1"/>
</dbReference>
<evidence type="ECO:0000256" key="5">
    <source>
        <dbReference type="ARBA" id="ARBA00021843"/>
    </source>
</evidence>
<evidence type="ECO:0000256" key="6">
    <source>
        <dbReference type="ARBA" id="ARBA00022438"/>
    </source>
</evidence>
<dbReference type="PANTHER" id="PTHR43722">
    <property type="entry name" value="PROLINE IMINOPEPTIDASE"/>
    <property type="match status" value="1"/>
</dbReference>
<evidence type="ECO:0000256" key="9">
    <source>
        <dbReference type="ARBA" id="ARBA00022801"/>
    </source>
</evidence>
<feature type="domain" description="AB hydrolase-1" evidence="12">
    <location>
        <begin position="39"/>
        <end position="294"/>
    </location>
</feature>
<dbReference type="EMBL" id="FXUL01000019">
    <property type="protein sequence ID" value="SMP73539.1"/>
    <property type="molecule type" value="Genomic_DNA"/>
</dbReference>
<dbReference type="Pfam" id="PF00561">
    <property type="entry name" value="Abhydrolase_1"/>
    <property type="match status" value="1"/>
</dbReference>
<dbReference type="RefSeq" id="WP_283444296.1">
    <property type="nucleotide sequence ID" value="NZ_FXUL01000019.1"/>
</dbReference>